<dbReference type="Proteomes" id="UP000182089">
    <property type="component" value="Unassembled WGS sequence"/>
</dbReference>
<proteinExistence type="predicted"/>
<comment type="caution">
    <text evidence="1">The sequence shown here is derived from an EMBL/GenBank/DDBJ whole genome shotgun (WGS) entry which is preliminary data.</text>
</comment>
<gene>
    <name evidence="1" type="ORF">SAMN05216431_1243</name>
</gene>
<sequence length="26" mass="2913">MEFAWESIDVAACTKMLLLVKLIISS</sequence>
<dbReference type="EMBL" id="FOCC01000024">
    <property type="protein sequence ID" value="SEN03020.1"/>
    <property type="molecule type" value="Genomic_DNA"/>
</dbReference>
<organism evidence="1 2">
    <name type="scientific">Ligilactobacillus ruminis</name>
    <dbReference type="NCBI Taxonomy" id="1623"/>
    <lineage>
        <taxon>Bacteria</taxon>
        <taxon>Bacillati</taxon>
        <taxon>Bacillota</taxon>
        <taxon>Bacilli</taxon>
        <taxon>Lactobacillales</taxon>
        <taxon>Lactobacillaceae</taxon>
        <taxon>Ligilactobacillus</taxon>
    </lineage>
</organism>
<evidence type="ECO:0000313" key="1">
    <source>
        <dbReference type="EMBL" id="SEN03020.1"/>
    </source>
</evidence>
<feature type="non-terminal residue" evidence="1">
    <location>
        <position position="26"/>
    </location>
</feature>
<evidence type="ECO:0000313" key="2">
    <source>
        <dbReference type="Proteomes" id="UP000182089"/>
    </source>
</evidence>
<name>A0ABY1AF19_9LACO</name>
<protein>
    <submittedName>
        <fullName evidence="1">Uncharacterized protein</fullName>
    </submittedName>
</protein>
<accession>A0ABY1AF19</accession>
<reference evidence="1 2" key="1">
    <citation type="submission" date="2016-10" db="EMBL/GenBank/DDBJ databases">
        <authorList>
            <person name="Varghese N."/>
            <person name="Submissions S."/>
        </authorList>
    </citation>
    <scope>NUCLEOTIDE SEQUENCE [LARGE SCALE GENOMIC DNA]</scope>
    <source>
        <strain evidence="1 2">WC1T17</strain>
    </source>
</reference>